<comment type="caution">
    <text evidence="1">The sequence shown here is derived from an EMBL/GenBank/DDBJ whole genome shotgun (WGS) entry which is preliminary data.</text>
</comment>
<dbReference type="AlphaFoldDB" id="A0A1E7JWN9"/>
<name>A0A1E7JWN9_9ACTN</name>
<evidence type="ECO:0000313" key="2">
    <source>
        <dbReference type="Proteomes" id="UP000176101"/>
    </source>
</evidence>
<gene>
    <name evidence="1" type="ORF">AN216_22300</name>
</gene>
<keyword evidence="2" id="KW-1185">Reference proteome</keyword>
<dbReference type="Proteomes" id="UP000176101">
    <property type="component" value="Unassembled WGS sequence"/>
</dbReference>
<proteinExistence type="predicted"/>
<accession>A0A1E7JWN9</accession>
<reference evidence="1 2" key="1">
    <citation type="journal article" date="2016" name="Front. Microbiol.">
        <title>Comparative Genomics Analysis of Streptomyces Species Reveals Their Adaptation to the Marine Environment and Their Diversity at the Genomic Level.</title>
        <authorList>
            <person name="Tian X."/>
            <person name="Zhang Z."/>
            <person name="Yang T."/>
            <person name="Chen M."/>
            <person name="Li J."/>
            <person name="Chen F."/>
            <person name="Yang J."/>
            <person name="Li W."/>
            <person name="Zhang B."/>
            <person name="Zhang Z."/>
            <person name="Wu J."/>
            <person name="Zhang C."/>
            <person name="Long L."/>
            <person name="Xiao J."/>
        </authorList>
    </citation>
    <scope>NUCLEOTIDE SEQUENCE [LARGE SCALE GENOMIC DNA]</scope>
    <source>
        <strain evidence="1 2">SCSIO 02100</strain>
    </source>
</reference>
<sequence length="92" mass="9958">MGSTVGRDEGVLNRVGRFIAVAERPYGHGPQAVPVPADKLVERVRVAVDMALQKLPVADCGDLPRGGRGLSVRGHRSHPFYAYPGIRWSLPT</sequence>
<evidence type="ECO:0000313" key="1">
    <source>
        <dbReference type="EMBL" id="OEU96088.1"/>
    </source>
</evidence>
<protein>
    <submittedName>
        <fullName evidence="1">Uncharacterized protein</fullName>
    </submittedName>
</protein>
<organism evidence="1 2">
    <name type="scientific">Streptomyces oceani</name>
    <dbReference type="NCBI Taxonomy" id="1075402"/>
    <lineage>
        <taxon>Bacteria</taxon>
        <taxon>Bacillati</taxon>
        <taxon>Actinomycetota</taxon>
        <taxon>Actinomycetes</taxon>
        <taxon>Kitasatosporales</taxon>
        <taxon>Streptomycetaceae</taxon>
        <taxon>Streptomyces</taxon>
    </lineage>
</organism>
<dbReference type="EMBL" id="LJGU01000148">
    <property type="protein sequence ID" value="OEU96088.1"/>
    <property type="molecule type" value="Genomic_DNA"/>
</dbReference>